<evidence type="ECO:0000313" key="10">
    <source>
        <dbReference type="EMBL" id="OHS98000.1"/>
    </source>
</evidence>
<evidence type="ECO:0000256" key="4">
    <source>
        <dbReference type="ARBA" id="ARBA00022840"/>
    </source>
</evidence>
<dbReference type="InterPro" id="IPR011527">
    <property type="entry name" value="ABC1_TM_dom"/>
</dbReference>
<comment type="subcellular location">
    <subcellularLocation>
        <location evidence="1">Membrane</location>
        <topology evidence="1">Multi-pass membrane protein</topology>
    </subcellularLocation>
</comment>
<dbReference type="PROSITE" id="PS50893">
    <property type="entry name" value="ABC_TRANSPORTER_2"/>
    <property type="match status" value="1"/>
</dbReference>
<feature type="transmembrane region" description="Helical" evidence="7">
    <location>
        <begin position="302"/>
        <end position="323"/>
    </location>
</feature>
<keyword evidence="11" id="KW-1185">Reference proteome</keyword>
<dbReference type="CDD" id="cd18577">
    <property type="entry name" value="ABC_6TM_Pgp_ABCB1_D1_like"/>
    <property type="match status" value="1"/>
</dbReference>
<dbReference type="AlphaFoldDB" id="A0A1J4JFV1"/>
<dbReference type="GO" id="GO:0015421">
    <property type="term" value="F:ABC-type oligopeptide transporter activity"/>
    <property type="evidence" value="ECO:0007669"/>
    <property type="project" value="TreeGrafter"/>
</dbReference>
<protein>
    <submittedName>
        <fullName evidence="10">ABC transporter family protein</fullName>
    </submittedName>
</protein>
<gene>
    <name evidence="10" type="ORF">TRFO_09179</name>
</gene>
<sequence length="599" mass="67083">MPPMGFLSAFKQQGSLDDFEGKRGNEYFRIMKYFNNKFLLVITYLVSGVSGVMPLLMNVFIGDMVNSFNTTSGSMLDSLTSVIMNMIYFNVAFLVVQTIGFILRTTTNPYFMRDLRFAIYKSYLNQDIDYFDKVPTGAMIGRISQDITMIHEILIDKICTTIQNMAQAIGGIILALVTVWECGLIGIGVTIVVSIVFIVGEKLVDKIWFRYNEGSSQAATKAEEVMTSFRTIKSFDCELKESEKYQETLSDVDQVFKITSLIQGGKEGIITLMLTCMQAGVLYYASYLIIRKPEKNYLSGDLFVILMSLTFSTLGMSSAMTIADDVKRTLVSCAKVLDVIERVPKTNRKEGNKLDSIKGKIEFRDVTFKYSTAKNNAVEHLSFTINPGETVALVGESGCGKSTTLQLLQRFYEIDSGEILIDGVNIKTLAQTYIRSQISIVPQSPILFTMSIEENIAYGIHRKKRKHQAIAEAATVGNAHNFIMEIPQNYKARVQQTSLSGGQKQRICISRAILYNTPILLLDEATAALDTESERLVQQSLEQFRKGKTAIMVAHRLATVINADRILVFKDGHIEEEGTHSDLLEKNGIYADLVKYQLQ</sequence>
<evidence type="ECO:0000256" key="7">
    <source>
        <dbReference type="SAM" id="Phobius"/>
    </source>
</evidence>
<dbReference type="Gene3D" id="1.20.1560.10">
    <property type="entry name" value="ABC transporter type 1, transmembrane domain"/>
    <property type="match status" value="1"/>
</dbReference>
<dbReference type="InterPro" id="IPR003439">
    <property type="entry name" value="ABC_transporter-like_ATP-bd"/>
</dbReference>
<evidence type="ECO:0000259" key="8">
    <source>
        <dbReference type="PROSITE" id="PS50893"/>
    </source>
</evidence>
<dbReference type="InterPro" id="IPR027417">
    <property type="entry name" value="P-loop_NTPase"/>
</dbReference>
<feature type="domain" description="ABC transporter" evidence="8">
    <location>
        <begin position="361"/>
        <end position="596"/>
    </location>
</feature>
<dbReference type="GeneID" id="94829420"/>
<dbReference type="OrthoDB" id="6500128at2759"/>
<dbReference type="GO" id="GO:0016887">
    <property type="term" value="F:ATP hydrolysis activity"/>
    <property type="evidence" value="ECO:0007669"/>
    <property type="project" value="InterPro"/>
</dbReference>
<feature type="transmembrane region" description="Helical" evidence="7">
    <location>
        <begin position="269"/>
        <end position="290"/>
    </location>
</feature>
<feature type="domain" description="ABC transmembrane type-1" evidence="9">
    <location>
        <begin position="45"/>
        <end position="328"/>
    </location>
</feature>
<dbReference type="EMBL" id="MLAK01001082">
    <property type="protein sequence ID" value="OHS98000.1"/>
    <property type="molecule type" value="Genomic_DNA"/>
</dbReference>
<dbReference type="PROSITE" id="PS50929">
    <property type="entry name" value="ABC_TM1F"/>
    <property type="match status" value="1"/>
</dbReference>
<dbReference type="Gene3D" id="3.40.50.300">
    <property type="entry name" value="P-loop containing nucleotide triphosphate hydrolases"/>
    <property type="match status" value="1"/>
</dbReference>
<dbReference type="Pfam" id="PF00664">
    <property type="entry name" value="ABC_membrane"/>
    <property type="match status" value="1"/>
</dbReference>
<keyword evidence="3" id="KW-0547">Nucleotide-binding</keyword>
<evidence type="ECO:0000256" key="5">
    <source>
        <dbReference type="ARBA" id="ARBA00022989"/>
    </source>
</evidence>
<evidence type="ECO:0000259" key="9">
    <source>
        <dbReference type="PROSITE" id="PS50929"/>
    </source>
</evidence>
<reference evidence="10" key="1">
    <citation type="submission" date="2016-10" db="EMBL/GenBank/DDBJ databases">
        <authorList>
            <person name="Benchimol M."/>
            <person name="Almeida L.G."/>
            <person name="Vasconcelos A.T."/>
            <person name="Perreira-Neves A."/>
            <person name="Rosa I.A."/>
            <person name="Tasca T."/>
            <person name="Bogo M.R."/>
            <person name="de Souza W."/>
        </authorList>
    </citation>
    <scope>NUCLEOTIDE SEQUENCE [LARGE SCALE GENOMIC DNA]</scope>
    <source>
        <strain evidence="10">K</strain>
    </source>
</reference>
<dbReference type="VEuPathDB" id="TrichDB:TRFO_09179"/>
<dbReference type="Pfam" id="PF00005">
    <property type="entry name" value="ABC_tran"/>
    <property type="match status" value="1"/>
</dbReference>
<dbReference type="PANTHER" id="PTHR43394:SF1">
    <property type="entry name" value="ATP-BINDING CASSETTE SUB-FAMILY B MEMBER 10, MITOCHONDRIAL"/>
    <property type="match status" value="1"/>
</dbReference>
<organism evidence="10 11">
    <name type="scientific">Tritrichomonas foetus</name>
    <dbReference type="NCBI Taxonomy" id="1144522"/>
    <lineage>
        <taxon>Eukaryota</taxon>
        <taxon>Metamonada</taxon>
        <taxon>Parabasalia</taxon>
        <taxon>Tritrichomonadida</taxon>
        <taxon>Tritrichomonadidae</taxon>
        <taxon>Tritrichomonas</taxon>
    </lineage>
</organism>
<accession>A0A1J4JFV1</accession>
<dbReference type="Proteomes" id="UP000179807">
    <property type="component" value="Unassembled WGS sequence"/>
</dbReference>
<dbReference type="SUPFAM" id="SSF52540">
    <property type="entry name" value="P-loop containing nucleoside triphosphate hydrolases"/>
    <property type="match status" value="1"/>
</dbReference>
<dbReference type="InterPro" id="IPR039421">
    <property type="entry name" value="Type_1_exporter"/>
</dbReference>
<dbReference type="GO" id="GO:0016020">
    <property type="term" value="C:membrane"/>
    <property type="evidence" value="ECO:0007669"/>
    <property type="project" value="UniProtKB-SubCell"/>
</dbReference>
<dbReference type="RefSeq" id="XP_068351137.1">
    <property type="nucleotide sequence ID" value="XM_068494716.1"/>
</dbReference>
<evidence type="ECO:0000256" key="2">
    <source>
        <dbReference type="ARBA" id="ARBA00022692"/>
    </source>
</evidence>
<dbReference type="InterPro" id="IPR003593">
    <property type="entry name" value="AAA+_ATPase"/>
</dbReference>
<name>A0A1J4JFV1_9EUKA</name>
<evidence type="ECO:0000256" key="3">
    <source>
        <dbReference type="ARBA" id="ARBA00022741"/>
    </source>
</evidence>
<dbReference type="SUPFAM" id="SSF90123">
    <property type="entry name" value="ABC transporter transmembrane region"/>
    <property type="match status" value="1"/>
</dbReference>
<evidence type="ECO:0000256" key="6">
    <source>
        <dbReference type="ARBA" id="ARBA00023136"/>
    </source>
</evidence>
<keyword evidence="6 7" id="KW-0472">Membrane</keyword>
<dbReference type="SMART" id="SM00382">
    <property type="entry name" value="AAA"/>
    <property type="match status" value="1"/>
</dbReference>
<evidence type="ECO:0000256" key="1">
    <source>
        <dbReference type="ARBA" id="ARBA00004141"/>
    </source>
</evidence>
<dbReference type="InterPro" id="IPR036640">
    <property type="entry name" value="ABC1_TM_sf"/>
</dbReference>
<dbReference type="InterPro" id="IPR017871">
    <property type="entry name" value="ABC_transporter-like_CS"/>
</dbReference>
<comment type="caution">
    <text evidence="10">The sequence shown here is derived from an EMBL/GenBank/DDBJ whole genome shotgun (WGS) entry which is preliminary data.</text>
</comment>
<keyword evidence="2 7" id="KW-0812">Transmembrane</keyword>
<keyword evidence="4" id="KW-0067">ATP-binding</keyword>
<dbReference type="PROSITE" id="PS00211">
    <property type="entry name" value="ABC_TRANSPORTER_1"/>
    <property type="match status" value="1"/>
</dbReference>
<feature type="transmembrane region" description="Helical" evidence="7">
    <location>
        <begin position="82"/>
        <end position="103"/>
    </location>
</feature>
<evidence type="ECO:0000313" key="11">
    <source>
        <dbReference type="Proteomes" id="UP000179807"/>
    </source>
</evidence>
<dbReference type="GO" id="GO:0005524">
    <property type="term" value="F:ATP binding"/>
    <property type="evidence" value="ECO:0007669"/>
    <property type="project" value="UniProtKB-KW"/>
</dbReference>
<dbReference type="PANTHER" id="PTHR43394">
    <property type="entry name" value="ATP-DEPENDENT PERMEASE MDL1, MITOCHONDRIAL"/>
    <property type="match status" value="1"/>
</dbReference>
<dbReference type="FunFam" id="3.40.50.300:FF:000218">
    <property type="entry name" value="Multidrug ABC transporter ATP-binding protein"/>
    <property type="match status" value="1"/>
</dbReference>
<proteinExistence type="predicted"/>
<feature type="transmembrane region" description="Helical" evidence="7">
    <location>
        <begin position="38"/>
        <end position="62"/>
    </location>
</feature>
<keyword evidence="5 7" id="KW-1133">Transmembrane helix</keyword>
<feature type="transmembrane region" description="Helical" evidence="7">
    <location>
        <begin position="172"/>
        <end position="199"/>
    </location>
</feature>